<keyword evidence="4" id="KW-1185">Reference proteome</keyword>
<dbReference type="RefSeq" id="WP_238751726.1">
    <property type="nucleotide sequence ID" value="NZ_CAKLPZ010000003.1"/>
</dbReference>
<dbReference type="EMBL" id="CAKLPZ010000003">
    <property type="protein sequence ID" value="CAH1001869.1"/>
    <property type="molecule type" value="Genomic_DNA"/>
</dbReference>
<dbReference type="Gene3D" id="1.10.1660.10">
    <property type="match status" value="1"/>
</dbReference>
<evidence type="ECO:0000313" key="4">
    <source>
        <dbReference type="Proteomes" id="UP000837803"/>
    </source>
</evidence>
<name>A0ABM9B3J1_9BACT</name>
<evidence type="ECO:0000313" key="3">
    <source>
        <dbReference type="EMBL" id="CAH1001869.1"/>
    </source>
</evidence>
<feature type="domain" description="HTH merR-type" evidence="2">
    <location>
        <begin position="14"/>
        <end position="84"/>
    </location>
</feature>
<dbReference type="Pfam" id="PF13411">
    <property type="entry name" value="MerR_1"/>
    <property type="match status" value="1"/>
</dbReference>
<dbReference type="CDD" id="cd04765">
    <property type="entry name" value="HTH_MlrA-like_sg2"/>
    <property type="match status" value="1"/>
</dbReference>
<gene>
    <name evidence="3" type="ORF">LEM8419_02777</name>
</gene>
<accession>A0ABM9B3J1</accession>
<dbReference type="PROSITE" id="PS50937">
    <property type="entry name" value="HTH_MERR_2"/>
    <property type="match status" value="1"/>
</dbReference>
<organism evidence="3 4">
    <name type="scientific">Neolewinella maritima</name>
    <dbReference type="NCBI Taxonomy" id="1383882"/>
    <lineage>
        <taxon>Bacteria</taxon>
        <taxon>Pseudomonadati</taxon>
        <taxon>Bacteroidota</taxon>
        <taxon>Saprospiria</taxon>
        <taxon>Saprospirales</taxon>
        <taxon>Lewinellaceae</taxon>
        <taxon>Neolewinella</taxon>
    </lineage>
</organism>
<proteinExistence type="predicted"/>
<dbReference type="InterPro" id="IPR047057">
    <property type="entry name" value="MerR_fam"/>
</dbReference>
<dbReference type="InterPro" id="IPR009061">
    <property type="entry name" value="DNA-bd_dom_put_sf"/>
</dbReference>
<comment type="caution">
    <text evidence="3">The sequence shown here is derived from an EMBL/GenBank/DDBJ whole genome shotgun (WGS) entry which is preliminary data.</text>
</comment>
<dbReference type="PANTHER" id="PTHR30204">
    <property type="entry name" value="REDOX-CYCLING DRUG-SENSING TRANSCRIPTIONAL ACTIVATOR SOXR"/>
    <property type="match status" value="1"/>
</dbReference>
<keyword evidence="1" id="KW-0238">DNA-binding</keyword>
<evidence type="ECO:0000256" key="1">
    <source>
        <dbReference type="ARBA" id="ARBA00023125"/>
    </source>
</evidence>
<dbReference type="SUPFAM" id="SSF46955">
    <property type="entry name" value="Putative DNA-binding domain"/>
    <property type="match status" value="1"/>
</dbReference>
<sequence>MARTDKSDDDLKRYYSIGEVATKLGVKTSLIRFWENEFGHIKPNKNSRGDRRFTKENIQQLREVYHLVRERGFTLEGARREIASSTQPKTDKQEIVDRLTEVRRRLAALQF</sequence>
<dbReference type="Proteomes" id="UP000837803">
    <property type="component" value="Unassembled WGS sequence"/>
</dbReference>
<reference evidence="3" key="1">
    <citation type="submission" date="2021-12" db="EMBL/GenBank/DDBJ databases">
        <authorList>
            <person name="Rodrigo-Torres L."/>
            <person name="Arahal R. D."/>
            <person name="Lucena T."/>
        </authorList>
    </citation>
    <scope>NUCLEOTIDE SEQUENCE</scope>
    <source>
        <strain evidence="3">CECT 8419</strain>
    </source>
</reference>
<dbReference type="PANTHER" id="PTHR30204:SF15">
    <property type="entry name" value="BLL5018 PROTEIN"/>
    <property type="match status" value="1"/>
</dbReference>
<protein>
    <recommendedName>
        <fullName evidence="2">HTH merR-type domain-containing protein</fullName>
    </recommendedName>
</protein>
<dbReference type="InterPro" id="IPR000551">
    <property type="entry name" value="MerR-type_HTH_dom"/>
</dbReference>
<dbReference type="SMART" id="SM00422">
    <property type="entry name" value="HTH_MERR"/>
    <property type="match status" value="1"/>
</dbReference>
<evidence type="ECO:0000259" key="2">
    <source>
        <dbReference type="PROSITE" id="PS50937"/>
    </source>
</evidence>